<protein>
    <submittedName>
        <fullName evidence="1">Uncharacterized protein</fullName>
    </submittedName>
</protein>
<comment type="caution">
    <text evidence="1">The sequence shown here is derived from an EMBL/GenBank/DDBJ whole genome shotgun (WGS) entry which is preliminary data.</text>
</comment>
<reference evidence="1 2" key="2">
    <citation type="journal article" date="2021" name="Genomics">
        <title>High-quality reference genome for Clonorchis sinensis.</title>
        <authorList>
            <person name="Young N.D."/>
            <person name="Stroehlein A.J."/>
            <person name="Kinkar L."/>
            <person name="Wang T."/>
            <person name="Sohn W.M."/>
            <person name="Chang B.C.H."/>
            <person name="Kaur P."/>
            <person name="Weisz D."/>
            <person name="Dudchenko O."/>
            <person name="Aiden E.L."/>
            <person name="Korhonen P.K."/>
            <person name="Gasser R.B."/>
        </authorList>
    </citation>
    <scope>NUCLEOTIDE SEQUENCE [LARGE SCALE GENOMIC DNA]</scope>
    <source>
        <strain evidence="1">Cs-k2</strain>
    </source>
</reference>
<dbReference type="AlphaFoldDB" id="A0A419PEA6"/>
<organism evidence="1 2">
    <name type="scientific">Clonorchis sinensis</name>
    <name type="common">Chinese liver fluke</name>
    <dbReference type="NCBI Taxonomy" id="79923"/>
    <lineage>
        <taxon>Eukaryota</taxon>
        <taxon>Metazoa</taxon>
        <taxon>Spiralia</taxon>
        <taxon>Lophotrochozoa</taxon>
        <taxon>Platyhelminthes</taxon>
        <taxon>Trematoda</taxon>
        <taxon>Digenea</taxon>
        <taxon>Opisthorchiida</taxon>
        <taxon>Opisthorchiata</taxon>
        <taxon>Opisthorchiidae</taxon>
        <taxon>Clonorchis</taxon>
    </lineage>
</organism>
<gene>
    <name evidence="1" type="ORF">CSKR_113828</name>
</gene>
<evidence type="ECO:0000313" key="1">
    <source>
        <dbReference type="EMBL" id="KAG5451343.1"/>
    </source>
</evidence>
<reference evidence="1 2" key="1">
    <citation type="journal article" date="2018" name="Biotechnol. Adv.">
        <title>Improved genomic resources and new bioinformatic workflow for the carcinogenic parasite Clonorchis sinensis: Biotechnological implications.</title>
        <authorList>
            <person name="Wang D."/>
            <person name="Korhonen P.K."/>
            <person name="Gasser R.B."/>
            <person name="Young N.D."/>
        </authorList>
    </citation>
    <scope>NUCLEOTIDE SEQUENCE [LARGE SCALE GENOMIC DNA]</scope>
    <source>
        <strain evidence="1">Cs-k2</strain>
    </source>
</reference>
<dbReference type="Proteomes" id="UP000286415">
    <property type="component" value="Unassembled WGS sequence"/>
</dbReference>
<accession>A0A419PEA6</accession>
<name>A0A419PEA6_CLOSI</name>
<keyword evidence="2" id="KW-1185">Reference proteome</keyword>
<evidence type="ECO:0000313" key="2">
    <source>
        <dbReference type="Proteomes" id="UP000286415"/>
    </source>
</evidence>
<dbReference type="InParanoid" id="A0A419PEA6"/>
<sequence length="116" mass="13224">MGISYSQGSLRWISGSLLKRKLYYRLGSSMCWRRCITSVHLCFACNGSRQVNHHTRSNQTNVARGQNMCFRALISSTCLPPIFVDSSFLNTKCTDRQEEIHLTQLSLLQLSHSILN</sequence>
<proteinExistence type="predicted"/>
<dbReference type="EMBL" id="NIRI02000042">
    <property type="protein sequence ID" value="KAG5451343.1"/>
    <property type="molecule type" value="Genomic_DNA"/>
</dbReference>